<proteinExistence type="predicted"/>
<reference evidence="1" key="1">
    <citation type="journal article" date="2015" name="Nature">
        <title>Complex archaea that bridge the gap between prokaryotes and eukaryotes.</title>
        <authorList>
            <person name="Spang A."/>
            <person name="Saw J.H."/>
            <person name="Jorgensen S.L."/>
            <person name="Zaremba-Niedzwiedzka K."/>
            <person name="Martijn J."/>
            <person name="Lind A.E."/>
            <person name="van Eijk R."/>
            <person name="Schleper C."/>
            <person name="Guy L."/>
            <person name="Ettema T.J."/>
        </authorList>
    </citation>
    <scope>NUCLEOTIDE SEQUENCE</scope>
</reference>
<evidence type="ECO:0000313" key="1">
    <source>
        <dbReference type="EMBL" id="KKL94408.1"/>
    </source>
</evidence>
<organism evidence="1">
    <name type="scientific">marine sediment metagenome</name>
    <dbReference type="NCBI Taxonomy" id="412755"/>
    <lineage>
        <taxon>unclassified sequences</taxon>
        <taxon>metagenomes</taxon>
        <taxon>ecological metagenomes</taxon>
    </lineage>
</organism>
<feature type="non-terminal residue" evidence="1">
    <location>
        <position position="1"/>
    </location>
</feature>
<gene>
    <name evidence="1" type="ORF">LCGC14_1864910</name>
</gene>
<protein>
    <submittedName>
        <fullName evidence="1">Uncharacterized protein</fullName>
    </submittedName>
</protein>
<dbReference type="AlphaFoldDB" id="A0A0F9G6R2"/>
<comment type="caution">
    <text evidence="1">The sequence shown here is derived from an EMBL/GenBank/DDBJ whole genome shotgun (WGS) entry which is preliminary data.</text>
</comment>
<accession>A0A0F9G6R2</accession>
<name>A0A0F9G6R2_9ZZZZ</name>
<dbReference type="EMBL" id="LAZR01018930">
    <property type="protein sequence ID" value="KKL94408.1"/>
    <property type="molecule type" value="Genomic_DNA"/>
</dbReference>
<sequence>KRKAPVQPDTGALFLSTSTDLCMVAGFNTYTLMVKYEYLTGAQIGSGPYYMIYSVWVDYTHVELVEPMQLKEV</sequence>